<dbReference type="InterPro" id="IPR006311">
    <property type="entry name" value="TAT_signal"/>
</dbReference>
<dbReference type="Gene3D" id="3.40.190.10">
    <property type="entry name" value="Periplasmic binding protein-like II"/>
    <property type="match status" value="1"/>
</dbReference>
<comment type="similarity">
    <text evidence="1">Belongs to the bacterial solute-binding protein 1 family.</text>
</comment>
<name>A0ABP6XPC6_9ACTN</name>
<dbReference type="Pfam" id="PF01547">
    <property type="entry name" value="SBP_bac_1"/>
    <property type="match status" value="1"/>
</dbReference>
<reference evidence="5" key="1">
    <citation type="journal article" date="2019" name="Int. J. Syst. Evol. Microbiol.">
        <title>The Global Catalogue of Microorganisms (GCM) 10K type strain sequencing project: providing services to taxonomists for standard genome sequencing and annotation.</title>
        <authorList>
            <consortium name="The Broad Institute Genomics Platform"/>
            <consortium name="The Broad Institute Genome Sequencing Center for Infectious Disease"/>
            <person name="Wu L."/>
            <person name="Ma J."/>
        </authorList>
    </citation>
    <scope>NUCLEOTIDE SEQUENCE [LARGE SCALE GENOMIC DNA]</scope>
    <source>
        <strain evidence="5">JCM 16540</strain>
    </source>
</reference>
<dbReference type="RefSeq" id="WP_204910302.1">
    <property type="nucleotide sequence ID" value="NZ_BAAAYR010000003.1"/>
</dbReference>
<dbReference type="Proteomes" id="UP001500767">
    <property type="component" value="Unassembled WGS sequence"/>
</dbReference>
<proteinExistence type="inferred from homology"/>
<dbReference type="PROSITE" id="PS51257">
    <property type="entry name" value="PROKAR_LIPOPROTEIN"/>
    <property type="match status" value="1"/>
</dbReference>
<comment type="caution">
    <text evidence="4">The sequence shown here is derived from an EMBL/GenBank/DDBJ whole genome shotgun (WGS) entry which is preliminary data.</text>
</comment>
<dbReference type="PANTHER" id="PTHR30061">
    <property type="entry name" value="MALTOSE-BINDING PERIPLASMIC PROTEIN"/>
    <property type="match status" value="1"/>
</dbReference>
<evidence type="ECO:0000256" key="1">
    <source>
        <dbReference type="ARBA" id="ARBA00008520"/>
    </source>
</evidence>
<evidence type="ECO:0000256" key="2">
    <source>
        <dbReference type="ARBA" id="ARBA00022448"/>
    </source>
</evidence>
<keyword evidence="2" id="KW-0813">Transport</keyword>
<dbReference type="PANTHER" id="PTHR30061:SF50">
    <property type="entry name" value="MALTOSE_MALTODEXTRIN-BINDING PERIPLASMIC PROTEIN"/>
    <property type="match status" value="1"/>
</dbReference>
<organism evidence="4 5">
    <name type="scientific">Microlunatus spumicola</name>
    <dbReference type="NCBI Taxonomy" id="81499"/>
    <lineage>
        <taxon>Bacteria</taxon>
        <taxon>Bacillati</taxon>
        <taxon>Actinomycetota</taxon>
        <taxon>Actinomycetes</taxon>
        <taxon>Propionibacteriales</taxon>
        <taxon>Propionibacteriaceae</taxon>
        <taxon>Microlunatus</taxon>
    </lineage>
</organism>
<keyword evidence="5" id="KW-1185">Reference proteome</keyword>
<dbReference type="PROSITE" id="PS51318">
    <property type="entry name" value="TAT"/>
    <property type="match status" value="1"/>
</dbReference>
<dbReference type="CDD" id="cd13585">
    <property type="entry name" value="PBP2_TMBP_like"/>
    <property type="match status" value="1"/>
</dbReference>
<evidence type="ECO:0000256" key="3">
    <source>
        <dbReference type="ARBA" id="ARBA00022729"/>
    </source>
</evidence>
<dbReference type="EMBL" id="BAAAYR010000003">
    <property type="protein sequence ID" value="GAA3568436.1"/>
    <property type="molecule type" value="Genomic_DNA"/>
</dbReference>
<evidence type="ECO:0000313" key="4">
    <source>
        <dbReference type="EMBL" id="GAA3568436.1"/>
    </source>
</evidence>
<keyword evidence="3" id="KW-0732">Signal</keyword>
<gene>
    <name evidence="4" type="ORF">GCM10022197_25830</name>
</gene>
<dbReference type="SUPFAM" id="SSF53850">
    <property type="entry name" value="Periplasmic binding protein-like II"/>
    <property type="match status" value="1"/>
</dbReference>
<accession>A0ABP6XPC6</accession>
<sequence length="437" mass="46152">MTLNRRQLLAGGLGLGAAAGLSACSGLTSKAGSSAPSGGTSAGGKVELTFVNWSGDAEKAAFDKVIASFEQANPDITIKTDTVPYASVQTNLDTRFQAGNPPDLFRVSYIDMGQYTSQDVLLDLSASLDANAFEPGLFSAVVADGKPYGAPHQIDTTAIIYRKDAFEAAGLTAPTTLEEAWTWEQFTDAATKLSKVTKSGQSAFIYDWQSAGAYRWLTWLFEAGGALLTPDLKGPAIDSDAGRKTVDFTSGFFKNGWVAKNTSVKSTTYPDSAFISGTVAMAFAGSFLVPGIDDGVKKKFEYAAMPQPRDVAASTDLGGNAVVAPKNGKNTEAAAKFLQYLVSEDAMRTYCQATNELPTLKSLTASDLDFAIRPDLMAPFVQQAKTLTPEQVAQVTVPQFADLNLALQSELEKAFLGGRSAADTTAALAEAVQKAVK</sequence>
<evidence type="ECO:0000313" key="5">
    <source>
        <dbReference type="Proteomes" id="UP001500767"/>
    </source>
</evidence>
<protein>
    <submittedName>
        <fullName evidence="4">Extracellular solute-binding protein</fullName>
    </submittedName>
</protein>
<dbReference type="InterPro" id="IPR006059">
    <property type="entry name" value="SBP"/>
</dbReference>